<accession>A0AAD5T9P4</accession>
<organism evidence="2 3">
    <name type="scientific">Physocladia obscura</name>
    <dbReference type="NCBI Taxonomy" id="109957"/>
    <lineage>
        <taxon>Eukaryota</taxon>
        <taxon>Fungi</taxon>
        <taxon>Fungi incertae sedis</taxon>
        <taxon>Chytridiomycota</taxon>
        <taxon>Chytridiomycota incertae sedis</taxon>
        <taxon>Chytridiomycetes</taxon>
        <taxon>Chytridiales</taxon>
        <taxon>Chytriomycetaceae</taxon>
        <taxon>Physocladia</taxon>
    </lineage>
</organism>
<evidence type="ECO:0000313" key="2">
    <source>
        <dbReference type="EMBL" id="KAJ3140107.1"/>
    </source>
</evidence>
<feature type="compositionally biased region" description="Polar residues" evidence="1">
    <location>
        <begin position="290"/>
        <end position="299"/>
    </location>
</feature>
<feature type="compositionally biased region" description="Polar residues" evidence="1">
    <location>
        <begin position="218"/>
        <end position="228"/>
    </location>
</feature>
<dbReference type="Proteomes" id="UP001211907">
    <property type="component" value="Unassembled WGS sequence"/>
</dbReference>
<evidence type="ECO:0000313" key="3">
    <source>
        <dbReference type="Proteomes" id="UP001211907"/>
    </source>
</evidence>
<feature type="compositionally biased region" description="Basic and acidic residues" evidence="1">
    <location>
        <begin position="229"/>
        <end position="242"/>
    </location>
</feature>
<evidence type="ECO:0000256" key="1">
    <source>
        <dbReference type="SAM" id="MobiDB-lite"/>
    </source>
</evidence>
<proteinExistence type="predicted"/>
<feature type="compositionally biased region" description="Low complexity" evidence="1">
    <location>
        <begin position="41"/>
        <end position="64"/>
    </location>
</feature>
<gene>
    <name evidence="2" type="ORF">HK100_010484</name>
</gene>
<feature type="compositionally biased region" description="Acidic residues" evidence="1">
    <location>
        <begin position="314"/>
        <end position="330"/>
    </location>
</feature>
<reference evidence="2" key="1">
    <citation type="submission" date="2020-05" db="EMBL/GenBank/DDBJ databases">
        <title>Phylogenomic resolution of chytrid fungi.</title>
        <authorList>
            <person name="Stajich J.E."/>
            <person name="Amses K."/>
            <person name="Simmons R."/>
            <person name="Seto K."/>
            <person name="Myers J."/>
            <person name="Bonds A."/>
            <person name="Quandt C.A."/>
            <person name="Barry K."/>
            <person name="Liu P."/>
            <person name="Grigoriev I."/>
            <person name="Longcore J.E."/>
            <person name="James T.Y."/>
        </authorList>
    </citation>
    <scope>NUCLEOTIDE SEQUENCE</scope>
    <source>
        <strain evidence="2">JEL0513</strain>
    </source>
</reference>
<name>A0AAD5T9P4_9FUNG</name>
<protein>
    <submittedName>
        <fullName evidence="2">Uncharacterized protein</fullName>
    </submittedName>
</protein>
<feature type="compositionally biased region" description="Polar residues" evidence="1">
    <location>
        <begin position="266"/>
        <end position="281"/>
    </location>
</feature>
<feature type="region of interest" description="Disordered" evidence="1">
    <location>
        <begin position="34"/>
        <end position="64"/>
    </location>
</feature>
<feature type="region of interest" description="Disordered" evidence="1">
    <location>
        <begin position="218"/>
        <end position="330"/>
    </location>
</feature>
<keyword evidence="3" id="KW-1185">Reference proteome</keyword>
<dbReference type="AlphaFoldDB" id="A0AAD5T9P4"/>
<comment type="caution">
    <text evidence="2">The sequence shown here is derived from an EMBL/GenBank/DDBJ whole genome shotgun (WGS) entry which is preliminary data.</text>
</comment>
<sequence>MEYLGLEHLHDVESITGKSDGNAPLVCQQSHPALTPQQPMSVSVPTSSSLVPTTTTTTTPRPSSSFLKSINEHAVLARYAFTTFDHAKVWSNLSAIVFTTAFQTGASESARLEAVASLAQNCLAEIHEDIGGSTAVAAAAATGAENGAKHLSSLFDVTSAATFDDCSGGSCGVRNNIGVTAATKSGVTSGSVLEQVETHLVKILGLVREAVQVSATTADLSETNNTPSDIKEAEEKEGEEEKKRKKEGAECSEDELSESNVDKNVETTLTPVHGTENQPNTVEKLGCENEFSSPKSNSKVPDFDKDWITVESGDTSDSDASESDTEWDLL</sequence>
<dbReference type="EMBL" id="JADGJH010000058">
    <property type="protein sequence ID" value="KAJ3140107.1"/>
    <property type="molecule type" value="Genomic_DNA"/>
</dbReference>